<dbReference type="Pfam" id="PF22013">
    <property type="entry name" value="PG_1098_Fer"/>
    <property type="match status" value="1"/>
</dbReference>
<evidence type="ECO:0000313" key="4">
    <source>
        <dbReference type="Proteomes" id="UP000182114"/>
    </source>
</evidence>
<dbReference type="EMBL" id="FNBD01000011">
    <property type="protein sequence ID" value="SDF32115.1"/>
    <property type="molecule type" value="Genomic_DNA"/>
</dbReference>
<dbReference type="Proteomes" id="UP000182114">
    <property type="component" value="Unassembled WGS sequence"/>
</dbReference>
<dbReference type="InterPro" id="IPR029063">
    <property type="entry name" value="SAM-dependent_MTases_sf"/>
</dbReference>
<sequence>MNKNILNTGVQDFISNNWNTDIMSVLLKKQQFTAVTQKELAEQLEAKKKCKEKLPTWFNTPEIYYPNKLNIEQTSSETTAQYKINLVNGNSLIDLTGGFGIDSYFFSKKIAKIHHCELNENLSKIAAHNFEILGRKNITCIPENGLEYLSKTAQLFDWIFIDPSRRNDAKEKVFFLADCLPNVPENLPLLFSKSKHILVKTSPLLDFTIGIGELKFVKEIQVVALQNDVKELLWILEFNYSGAITIKTVNLSKTATEKFEFNLHTEKETSSSFSQPQTYLYEPNSAILKSGAFKSVGAHFKLNKLHEHSHLYTSDRLVDFPGRIFKITAVLPYQKKELQKQKFTKANITTRNFPEPVASIRKKFKIKDGGDQYLFFTTAIDDTLIVLNCTKA</sequence>
<feature type="domain" description="PG-1098 ferredoxin-like" evidence="2">
    <location>
        <begin position="279"/>
        <end position="321"/>
    </location>
</feature>
<evidence type="ECO:0000313" key="3">
    <source>
        <dbReference type="EMBL" id="SDF32115.1"/>
    </source>
</evidence>
<proteinExistence type="predicted"/>
<evidence type="ECO:0000259" key="2">
    <source>
        <dbReference type="Pfam" id="PF22013"/>
    </source>
</evidence>
<dbReference type="InterPro" id="IPR041497">
    <property type="entry name" value="Thump-like"/>
</dbReference>
<name>A0A1G7K4I4_9FLAO</name>
<protein>
    <submittedName>
        <fullName evidence="3">Uncharacterized protein</fullName>
    </submittedName>
</protein>
<accession>A0A1G7K4I4</accession>
<dbReference type="eggNOG" id="COG2265">
    <property type="taxonomic scope" value="Bacteria"/>
</dbReference>
<evidence type="ECO:0000259" key="1">
    <source>
        <dbReference type="Pfam" id="PF18096"/>
    </source>
</evidence>
<dbReference type="InterPro" id="IPR054168">
    <property type="entry name" value="PG_1098_Fer"/>
</dbReference>
<dbReference type="Gene3D" id="3.40.50.150">
    <property type="entry name" value="Vaccinia Virus protein VP39"/>
    <property type="match status" value="1"/>
</dbReference>
<organism evidence="3 4">
    <name type="scientific">Cellulophaga baltica</name>
    <dbReference type="NCBI Taxonomy" id="76594"/>
    <lineage>
        <taxon>Bacteria</taxon>
        <taxon>Pseudomonadati</taxon>
        <taxon>Bacteroidota</taxon>
        <taxon>Flavobacteriia</taxon>
        <taxon>Flavobacteriales</taxon>
        <taxon>Flavobacteriaceae</taxon>
        <taxon>Cellulophaga</taxon>
    </lineage>
</organism>
<feature type="domain" description="THUMP-like" evidence="1">
    <location>
        <begin position="322"/>
        <end position="388"/>
    </location>
</feature>
<dbReference type="Gene3D" id="1.10.10.1110">
    <property type="entry name" value="Methyltransferase PG1098, N-terminal domain"/>
    <property type="match status" value="1"/>
</dbReference>
<dbReference type="Pfam" id="PF18096">
    <property type="entry name" value="Thump_like"/>
    <property type="match status" value="1"/>
</dbReference>
<reference evidence="4" key="1">
    <citation type="submission" date="2016-10" db="EMBL/GenBank/DDBJ databases">
        <authorList>
            <person name="Varghese N."/>
            <person name="Submissions S."/>
        </authorList>
    </citation>
    <scope>NUCLEOTIDE SEQUENCE [LARGE SCALE GENOMIC DNA]</scope>
    <source>
        <strain evidence="4">DSM 24729</strain>
    </source>
</reference>
<keyword evidence="4" id="KW-1185">Reference proteome</keyword>
<dbReference type="SUPFAM" id="SSF53335">
    <property type="entry name" value="S-adenosyl-L-methionine-dependent methyltransferases"/>
    <property type="match status" value="1"/>
</dbReference>
<dbReference type="AlphaFoldDB" id="A0A1G7K4I4"/>
<gene>
    <name evidence="3" type="ORF">SAMN04487992_11185</name>
</gene>
<dbReference type="RefSeq" id="WP_074539117.1">
    <property type="nucleotide sequence ID" value="NZ_FNBD01000011.1"/>
</dbReference>